<dbReference type="EMBL" id="OB660074">
    <property type="protein sequence ID" value="CAD7222568.1"/>
    <property type="molecule type" value="Genomic_DNA"/>
</dbReference>
<dbReference type="InterPro" id="IPR000980">
    <property type="entry name" value="SH2"/>
</dbReference>
<dbReference type="InterPro" id="IPR036860">
    <property type="entry name" value="SH2_dom_sf"/>
</dbReference>
<dbReference type="Pfam" id="PF00017">
    <property type="entry name" value="SH2"/>
    <property type="match status" value="1"/>
</dbReference>
<reference evidence="2" key="1">
    <citation type="submission" date="2020-11" db="EMBL/GenBank/DDBJ databases">
        <authorList>
            <person name="Tran Van P."/>
        </authorList>
    </citation>
    <scope>NUCLEOTIDE SEQUENCE</scope>
</reference>
<gene>
    <name evidence="2" type="ORF">CTOB1V02_LOCUS570</name>
</gene>
<feature type="region of interest" description="Disordered" evidence="1">
    <location>
        <begin position="292"/>
        <end position="321"/>
    </location>
</feature>
<feature type="region of interest" description="Disordered" evidence="1">
    <location>
        <begin position="1"/>
        <end position="50"/>
    </location>
</feature>
<evidence type="ECO:0000256" key="1">
    <source>
        <dbReference type="SAM" id="MobiDB-lite"/>
    </source>
</evidence>
<dbReference type="SUPFAM" id="SSF55550">
    <property type="entry name" value="SH2 domain"/>
    <property type="match status" value="1"/>
</dbReference>
<feature type="region of interest" description="Disordered" evidence="1">
    <location>
        <begin position="193"/>
        <end position="216"/>
    </location>
</feature>
<dbReference type="PANTHER" id="PTHR15832">
    <property type="entry name" value="SHC (SRC HOMOLOGY DOMAIN C-TERMINAL) ADAPTOR HOMOLOG"/>
    <property type="match status" value="1"/>
</dbReference>
<feature type="region of interest" description="Disordered" evidence="1">
    <location>
        <begin position="116"/>
        <end position="179"/>
    </location>
</feature>
<organism evidence="2">
    <name type="scientific">Cyprideis torosa</name>
    <dbReference type="NCBI Taxonomy" id="163714"/>
    <lineage>
        <taxon>Eukaryota</taxon>
        <taxon>Metazoa</taxon>
        <taxon>Ecdysozoa</taxon>
        <taxon>Arthropoda</taxon>
        <taxon>Crustacea</taxon>
        <taxon>Oligostraca</taxon>
        <taxon>Ostracoda</taxon>
        <taxon>Podocopa</taxon>
        <taxon>Podocopida</taxon>
        <taxon>Cytherocopina</taxon>
        <taxon>Cytheroidea</taxon>
        <taxon>Cytherideidae</taxon>
        <taxon>Cyprideis</taxon>
    </lineage>
</organism>
<protein>
    <submittedName>
        <fullName evidence="2">Uncharacterized protein</fullName>
    </submittedName>
</protein>
<accession>A0A7R8W5I1</accession>
<dbReference type="Gene3D" id="3.30.505.10">
    <property type="entry name" value="SH2 domain"/>
    <property type="match status" value="1"/>
</dbReference>
<feature type="region of interest" description="Disordered" evidence="1">
    <location>
        <begin position="231"/>
        <end position="251"/>
    </location>
</feature>
<dbReference type="PANTHER" id="PTHR15832:SF2">
    <property type="entry name" value="SH2 DOMAIN-CONTAINING PROTEIN"/>
    <property type="match status" value="1"/>
</dbReference>
<proteinExistence type="predicted"/>
<dbReference type="AlphaFoldDB" id="A0A7R8W5I1"/>
<evidence type="ECO:0000313" key="2">
    <source>
        <dbReference type="EMBL" id="CAD7222568.1"/>
    </source>
</evidence>
<dbReference type="PROSITE" id="PS50001">
    <property type="entry name" value="SH2"/>
    <property type="match status" value="1"/>
</dbReference>
<dbReference type="OrthoDB" id="10013007at2759"/>
<sequence length="486" mass="53951">MGKLLKVVGGGAGGNPPSAPATRQPYRRLREYCPPSSQSPGDPAKSVPPLHESRMPYCDYLSLIPDWRDFLMYNCNGCGHTQRIKAEELNSMIGNAFRLAYAAQLQREREALRAMVQARSPGQRRNRKRSTSCSNSSGGRLSVFTPTTSVDEEDQPPSTLLHRHRHRPPSASSGGTNEEEDSLLLLDSGMQSEADPVADVSSSSNEEDNCSEESKQRNRIWWEHTFPDVLQKGRRSQTPPPLPSPLSPVCRPLSVNLNNVNHTPFPPSPRPEETELRQKLTALLGRDEGYARLRSPSSAKSCASLSPPLPPKGRRSKSLNRDKIIRNDLCSNSSLSPRESSLNASEYEAEFLKLAPWFQAGIPREVALEILRDEPFGTFIVRRSTTKLGCFALTVRVPPVSPHTSGIAHYLIVKTEKGRYAIKGFVKEFPSLLALITHHSVMAEQLPVPLLGVWPKMDHTNDDASDFPDYETLATLKKNLFGNIFV</sequence>
<name>A0A7R8W5I1_9CRUS</name>
<dbReference type="SMART" id="SM00252">
    <property type="entry name" value="SH2"/>
    <property type="match status" value="1"/>
</dbReference>
<dbReference type="CDD" id="cd00173">
    <property type="entry name" value="SH2"/>
    <property type="match status" value="1"/>
</dbReference>
<feature type="compositionally biased region" description="Polar residues" evidence="1">
    <location>
        <begin position="131"/>
        <end position="149"/>
    </location>
</feature>
<feature type="compositionally biased region" description="Low complexity" evidence="1">
    <location>
        <begin position="295"/>
        <end position="306"/>
    </location>
</feature>